<protein>
    <submittedName>
        <fullName evidence="1">Uncharacterized protein</fullName>
    </submittedName>
</protein>
<proteinExistence type="predicted"/>
<dbReference type="EMBL" id="MK072245">
    <property type="protein sequence ID" value="AYV80581.1"/>
    <property type="molecule type" value="Genomic_DNA"/>
</dbReference>
<organism evidence="1">
    <name type="scientific">Harvfovirus sp</name>
    <dbReference type="NCBI Taxonomy" id="2487768"/>
    <lineage>
        <taxon>Viruses</taxon>
        <taxon>Varidnaviria</taxon>
        <taxon>Bamfordvirae</taxon>
        <taxon>Nucleocytoviricota</taxon>
        <taxon>Megaviricetes</taxon>
        <taxon>Imitervirales</taxon>
        <taxon>Mimiviridae</taxon>
        <taxon>Klosneuvirinae</taxon>
    </lineage>
</organism>
<name>A0A3G5A313_9VIRU</name>
<gene>
    <name evidence="1" type="ORF">Harvfovirus3_26</name>
</gene>
<sequence>MGSKLSVVSHNLPHIEGASLQLRPLLYYSLNHIEIFDFVKNKLFSIDRCTPIHKYRPSFPNVIETSRAGDKITINLLSGDQFLKSLEIDLGISSGKKLSTRSPLDENKLIIQLSSRKIYNQYINWGEDIALYCYDPNCLHIVQNRVNISEIYMRTKGDPHLIKLHPRSNDPYSKYTKYFCWFDNEKLQIGTIRDDKLDTKLISNRFLGDVDRFFLTDDNMLMLFILIKDKYGDKFTQDVMFIDCNKVEIVHYVKFNRSFYPLWDNQAPRVMVELPPIKKDYLTLQRMFTPLLTSHFPHVLAVEIFSYLYVI</sequence>
<evidence type="ECO:0000313" key="1">
    <source>
        <dbReference type="EMBL" id="AYV80581.1"/>
    </source>
</evidence>
<accession>A0A3G5A313</accession>
<reference evidence="1" key="1">
    <citation type="submission" date="2018-10" db="EMBL/GenBank/DDBJ databases">
        <title>Hidden diversity of soil giant viruses.</title>
        <authorList>
            <person name="Schulz F."/>
            <person name="Alteio L."/>
            <person name="Goudeau D."/>
            <person name="Ryan E.M."/>
            <person name="Malmstrom R.R."/>
            <person name="Blanchard J."/>
            <person name="Woyke T."/>
        </authorList>
    </citation>
    <scope>NUCLEOTIDE SEQUENCE</scope>
    <source>
        <strain evidence="1">HAV1</strain>
    </source>
</reference>